<evidence type="ECO:0000256" key="12">
    <source>
        <dbReference type="ARBA" id="ARBA00037649"/>
    </source>
</evidence>
<name>A0A286U7W4_9AGAM</name>
<protein>
    <recommendedName>
        <fullName evidence="4">glucan endo-1,3-beta-D-glucosidase</fullName>
        <ecNumber evidence="4">3.2.1.39</ecNumber>
    </recommendedName>
    <alternativeName>
        <fullName evidence="14">Endo-1,3-beta-glucanase btgC</fullName>
    </alternativeName>
    <alternativeName>
        <fullName evidence="13">Laminarinase btgC</fullName>
    </alternativeName>
</protein>
<dbReference type="InterPro" id="IPR017853">
    <property type="entry name" value="GH"/>
</dbReference>
<accession>A0A286U7W4</accession>
<keyword evidence="11" id="KW-0624">Polysaccharide degradation</keyword>
<dbReference type="InterPro" id="IPR050732">
    <property type="entry name" value="Beta-glucan_modifiers"/>
</dbReference>
<dbReference type="AlphaFoldDB" id="A0A286U7W4"/>
<dbReference type="GO" id="GO:0000272">
    <property type="term" value="P:polysaccharide catabolic process"/>
    <property type="evidence" value="ECO:0007669"/>
    <property type="project" value="UniProtKB-KW"/>
</dbReference>
<proteinExistence type="inferred from homology"/>
<comment type="catalytic activity">
    <reaction evidence="1">
        <text>Hydrolysis of (1-&gt;3)-beta-D-glucosidic linkages in (1-&gt;3)-beta-D-glucans.</text>
        <dbReference type="EC" id="3.2.1.39"/>
    </reaction>
</comment>
<dbReference type="GO" id="GO:0042973">
    <property type="term" value="F:glucan endo-1,3-beta-D-glucosidase activity"/>
    <property type="evidence" value="ECO:0007669"/>
    <property type="project" value="UniProtKB-EC"/>
</dbReference>
<keyword evidence="7" id="KW-0472">Membrane</keyword>
<evidence type="ECO:0000256" key="1">
    <source>
        <dbReference type="ARBA" id="ARBA00000382"/>
    </source>
</evidence>
<keyword evidence="9" id="KW-0119">Carbohydrate metabolism</keyword>
<dbReference type="EMBL" id="NBII01000009">
    <property type="protein sequence ID" value="PAV15697.1"/>
    <property type="molecule type" value="Genomic_DNA"/>
</dbReference>
<keyword evidence="6 15" id="KW-0378">Hydrolase</keyword>
<dbReference type="FunCoup" id="A0A286U7W4">
    <property type="interactions" value="30"/>
</dbReference>
<dbReference type="PANTHER" id="PTHR16631">
    <property type="entry name" value="GLUCAN 1,3-BETA-GLUCOSIDASE"/>
    <property type="match status" value="1"/>
</dbReference>
<sequence length="287" mass="31531">MYGFEGFVYTLTTCPSFSKVESDFVAMVEKGARNVITFEYCGDGTDADYYGGVIQAAGSAGINIIPLAWTLLIGNQTLEDTAIPKIEAVTKAVIDNPGPVLAVALGDEPLFDWDFGDPQNLATHILKMKADFKAAGLSDIPVSISDMAFGWQTEGDTSSVADAVDFFMINNFPYFDFDAQSGDSNTSWADFTNDMSYFESISQGKPLLVTQTGWPSNEDQYAPNSPDVVASVSSEKGYWQLLDSHCEDFFKAKNIGWMWRSWDDNIVGWGVVSGQKEKWNFSARTSC</sequence>
<dbReference type="GO" id="GO:0009277">
    <property type="term" value="C:fungal-type cell wall"/>
    <property type="evidence" value="ECO:0007669"/>
    <property type="project" value="TreeGrafter"/>
</dbReference>
<comment type="function">
    <text evidence="12">Glucanases play a role in cell expansion during growth, in cell-cell fusion during mating, and in spore release during sporulation. This enzyme may be involved in beta-glucan degradation. Active on laminarin and lichenan.</text>
</comment>
<dbReference type="OrthoDB" id="77201at2759"/>
<evidence type="ECO:0000256" key="14">
    <source>
        <dbReference type="ARBA" id="ARBA00043078"/>
    </source>
</evidence>
<reference evidence="15 16" key="1">
    <citation type="journal article" date="2017" name="Mol. Ecol.">
        <title>Comparative and population genomic landscape of Phellinus noxius: A hypervariable fungus causing root rot in trees.</title>
        <authorList>
            <person name="Chung C.L."/>
            <person name="Lee T.J."/>
            <person name="Akiba M."/>
            <person name="Lee H.H."/>
            <person name="Kuo T.H."/>
            <person name="Liu D."/>
            <person name="Ke H.M."/>
            <person name="Yokoi T."/>
            <person name="Roa M.B."/>
            <person name="Lu M.J."/>
            <person name="Chang Y.Y."/>
            <person name="Ann P.J."/>
            <person name="Tsai J.N."/>
            <person name="Chen C.Y."/>
            <person name="Tzean S.S."/>
            <person name="Ota Y."/>
            <person name="Hattori T."/>
            <person name="Sahashi N."/>
            <person name="Liou R.F."/>
            <person name="Kikuchi T."/>
            <person name="Tsai I.J."/>
        </authorList>
    </citation>
    <scope>NUCLEOTIDE SEQUENCE [LARGE SCALE GENOMIC DNA]</scope>
    <source>
        <strain evidence="15 16">FFPRI411160</strain>
    </source>
</reference>
<keyword evidence="8" id="KW-0325">Glycoprotein</keyword>
<dbReference type="GO" id="GO:0005886">
    <property type="term" value="C:plasma membrane"/>
    <property type="evidence" value="ECO:0007669"/>
    <property type="project" value="UniProtKB-SubCell"/>
</dbReference>
<evidence type="ECO:0000313" key="15">
    <source>
        <dbReference type="EMBL" id="PAV15697.1"/>
    </source>
</evidence>
<dbReference type="GO" id="GO:0071555">
    <property type="term" value="P:cell wall organization"/>
    <property type="evidence" value="ECO:0007669"/>
    <property type="project" value="UniProtKB-KW"/>
</dbReference>
<organism evidence="15 16">
    <name type="scientific">Pyrrhoderma noxium</name>
    <dbReference type="NCBI Taxonomy" id="2282107"/>
    <lineage>
        <taxon>Eukaryota</taxon>
        <taxon>Fungi</taxon>
        <taxon>Dikarya</taxon>
        <taxon>Basidiomycota</taxon>
        <taxon>Agaricomycotina</taxon>
        <taxon>Agaricomycetes</taxon>
        <taxon>Hymenochaetales</taxon>
        <taxon>Hymenochaetaceae</taxon>
        <taxon>Pyrrhoderma</taxon>
    </lineage>
</organism>
<dbReference type="Proteomes" id="UP000217199">
    <property type="component" value="Unassembled WGS sequence"/>
</dbReference>
<keyword evidence="10" id="KW-0961">Cell wall biogenesis/degradation</keyword>
<gene>
    <name evidence="15" type="ORF">PNOK_0855500</name>
</gene>
<comment type="caution">
    <text evidence="15">The sequence shown here is derived from an EMBL/GenBank/DDBJ whole genome shotgun (WGS) entry which is preliminary data.</text>
</comment>
<dbReference type="GO" id="GO:0005576">
    <property type="term" value="C:extracellular region"/>
    <property type="evidence" value="ECO:0007669"/>
    <property type="project" value="TreeGrafter"/>
</dbReference>
<evidence type="ECO:0000256" key="13">
    <source>
        <dbReference type="ARBA" id="ARBA00042373"/>
    </source>
</evidence>
<evidence type="ECO:0000256" key="3">
    <source>
        <dbReference type="ARBA" id="ARBA00008773"/>
    </source>
</evidence>
<evidence type="ECO:0000313" key="16">
    <source>
        <dbReference type="Proteomes" id="UP000217199"/>
    </source>
</evidence>
<dbReference type="GO" id="GO:0009986">
    <property type="term" value="C:cell surface"/>
    <property type="evidence" value="ECO:0007669"/>
    <property type="project" value="TreeGrafter"/>
</dbReference>
<evidence type="ECO:0000256" key="6">
    <source>
        <dbReference type="ARBA" id="ARBA00022801"/>
    </source>
</evidence>
<evidence type="ECO:0000256" key="4">
    <source>
        <dbReference type="ARBA" id="ARBA00012780"/>
    </source>
</evidence>
<dbReference type="Gene3D" id="3.20.20.80">
    <property type="entry name" value="Glycosidases"/>
    <property type="match status" value="1"/>
</dbReference>
<dbReference type="SUPFAM" id="SSF51445">
    <property type="entry name" value="(Trans)glycosidases"/>
    <property type="match status" value="1"/>
</dbReference>
<evidence type="ECO:0000256" key="2">
    <source>
        <dbReference type="ARBA" id="ARBA00004401"/>
    </source>
</evidence>
<keyword evidence="16" id="KW-1185">Reference proteome</keyword>
<evidence type="ECO:0000256" key="7">
    <source>
        <dbReference type="ARBA" id="ARBA00023136"/>
    </source>
</evidence>
<comment type="subcellular location">
    <subcellularLocation>
        <location evidence="2">Cell membrane</location>
        <topology evidence="2">Single-pass type II membrane protein</topology>
    </subcellularLocation>
</comment>
<dbReference type="EC" id="3.2.1.39" evidence="4"/>
<evidence type="ECO:0000256" key="10">
    <source>
        <dbReference type="ARBA" id="ARBA00023316"/>
    </source>
</evidence>
<dbReference type="PANTHER" id="PTHR16631:SF17">
    <property type="entry name" value="GLUCAN ENDO-1,3-BETA-GLUCOSIDASE BTGC"/>
    <property type="match status" value="1"/>
</dbReference>
<evidence type="ECO:0000256" key="9">
    <source>
        <dbReference type="ARBA" id="ARBA00023277"/>
    </source>
</evidence>
<dbReference type="InParanoid" id="A0A286U7W4"/>
<keyword evidence="5" id="KW-1003">Cell membrane</keyword>
<evidence type="ECO:0000256" key="8">
    <source>
        <dbReference type="ARBA" id="ARBA00023180"/>
    </source>
</evidence>
<evidence type="ECO:0000256" key="11">
    <source>
        <dbReference type="ARBA" id="ARBA00023326"/>
    </source>
</evidence>
<evidence type="ECO:0000256" key="5">
    <source>
        <dbReference type="ARBA" id="ARBA00022475"/>
    </source>
</evidence>
<comment type="similarity">
    <text evidence="3">Belongs to the glycosyl hydrolase 17 family.</text>
</comment>